<evidence type="ECO:0000256" key="1">
    <source>
        <dbReference type="SAM" id="Phobius"/>
    </source>
</evidence>
<dbReference type="Pfam" id="PF16472">
    <property type="entry name" value="DUF5050"/>
    <property type="match status" value="1"/>
</dbReference>
<dbReference type="AlphaFoldDB" id="A0A5D0CSD8"/>
<evidence type="ECO:0000313" key="4">
    <source>
        <dbReference type="EMBL" id="TYA12906.1"/>
    </source>
</evidence>
<reference evidence="4 5" key="1">
    <citation type="submission" date="2019-08" db="EMBL/GenBank/DDBJ databases">
        <title>Genome sequencing of Paenibacillus faecis DSM 23593(T).</title>
        <authorList>
            <person name="Kook J.-K."/>
            <person name="Park S.-N."/>
            <person name="Lim Y.K."/>
        </authorList>
    </citation>
    <scope>NUCLEOTIDE SEQUENCE [LARGE SCALE GENOMIC DNA]</scope>
    <source>
        <strain evidence="4 5">DSM 23593</strain>
    </source>
</reference>
<evidence type="ECO:0000259" key="2">
    <source>
        <dbReference type="Pfam" id="PF07833"/>
    </source>
</evidence>
<comment type="caution">
    <text evidence="4">The sequence shown here is derived from an EMBL/GenBank/DDBJ whole genome shotgun (WGS) entry which is preliminary data.</text>
</comment>
<organism evidence="4 5">
    <name type="scientific">Paenibacillus faecis</name>
    <dbReference type="NCBI Taxonomy" id="862114"/>
    <lineage>
        <taxon>Bacteria</taxon>
        <taxon>Bacillati</taxon>
        <taxon>Bacillota</taxon>
        <taxon>Bacilli</taxon>
        <taxon>Bacillales</taxon>
        <taxon>Paenibacillaceae</taxon>
        <taxon>Paenibacillus</taxon>
    </lineage>
</organism>
<dbReference type="Proteomes" id="UP000325218">
    <property type="component" value="Unassembled WGS sequence"/>
</dbReference>
<sequence>MYAPPNAETFRFLKASMDHEVNFGLSREGIFMKKQFVAWLLAICLVAGTGGFSAYAEGENESGSKPLEDIFYQTVIFPFNYQGKVFIYGYKATMYEKYEVVQRKGRVLVPIRLMGYLASQSVKPGEGTWDVVWNPKTPDVVLINNSAKGRSIKFTVNSKTMLVNKKPVELEVPPQKINGRVVLPLRDAAVALEKQINWLDGLILIGDTPLDVKHARTLSIKDAVKAELADSRKPVDYEKTLTPIAKNGSSIYYYKRSYDNNKITDELYRKADGQKAKKVAVPGNPSFSFTKTLGDELYFVSVVKDSTELYAYSFIKNQFRKVSSLGSWNPSDGWLSDIRLIDGELYVNLHTGDNTIGSDTLYRVEKGSLKEVLGAKSLIQFVKSGKAIYYTDFKFMSDPTNNLYRMDMATGQEVPLGKPGFTYGIHRTISDGGGVGYSSDGTLHLKDGYLYVLGYKEEDAKDQSAVYKISLADQTQVKLTSPARNFWVKDDRIYFIDAQTGFLVQTDLNGENREVLSKKAVFQVSFHDGFIYYLVNDGSAPSEMGVLYRYDIKLAKEVQLSDQITASYHVDGGSDVYYVARGYKPGVYKVDRNGRNVPLVRDNVSWTLGADKGIVYTLEYKEGVYTAK</sequence>
<dbReference type="Gene3D" id="3.30.457.10">
    <property type="entry name" value="Copper amine oxidase-like, N-terminal domain"/>
    <property type="match status" value="1"/>
</dbReference>
<feature type="domain" description="Copper amine oxidase-like N-terminal" evidence="2">
    <location>
        <begin position="101"/>
        <end position="198"/>
    </location>
</feature>
<proteinExistence type="predicted"/>
<keyword evidence="5" id="KW-1185">Reference proteome</keyword>
<dbReference type="InterPro" id="IPR032485">
    <property type="entry name" value="LRP1-like_beta_prop"/>
</dbReference>
<evidence type="ECO:0000313" key="5">
    <source>
        <dbReference type="Proteomes" id="UP000325218"/>
    </source>
</evidence>
<accession>A0A5D0CSD8</accession>
<gene>
    <name evidence="4" type="ORF">FRY98_09405</name>
</gene>
<dbReference type="InterPro" id="IPR012854">
    <property type="entry name" value="Cu_amine_oxidase-like_N"/>
</dbReference>
<feature type="transmembrane region" description="Helical" evidence="1">
    <location>
        <begin position="36"/>
        <end position="56"/>
    </location>
</feature>
<dbReference type="Pfam" id="PF07833">
    <property type="entry name" value="Cu_amine_oxidN1"/>
    <property type="match status" value="1"/>
</dbReference>
<keyword evidence="1" id="KW-0812">Transmembrane</keyword>
<feature type="domain" description="Prolow-density lipoprotein receptor-related protein 1-like beta-propeller" evidence="3">
    <location>
        <begin position="349"/>
        <end position="563"/>
    </location>
</feature>
<protein>
    <submittedName>
        <fullName evidence="4">DUF5050 domain-containing protein</fullName>
    </submittedName>
</protein>
<dbReference type="InterPro" id="IPR036582">
    <property type="entry name" value="Mao_N_sf"/>
</dbReference>
<name>A0A5D0CSD8_9BACL</name>
<dbReference type="SUPFAM" id="SSF55383">
    <property type="entry name" value="Copper amine oxidase, domain N"/>
    <property type="match status" value="1"/>
</dbReference>
<dbReference type="OrthoDB" id="1802507at2"/>
<keyword evidence="1" id="KW-0472">Membrane</keyword>
<dbReference type="EMBL" id="VSDO01000002">
    <property type="protein sequence ID" value="TYA12906.1"/>
    <property type="molecule type" value="Genomic_DNA"/>
</dbReference>
<evidence type="ECO:0000259" key="3">
    <source>
        <dbReference type="Pfam" id="PF16472"/>
    </source>
</evidence>
<dbReference type="SUPFAM" id="SSF69304">
    <property type="entry name" value="Tricorn protease N-terminal domain"/>
    <property type="match status" value="1"/>
</dbReference>
<keyword evidence="1" id="KW-1133">Transmembrane helix</keyword>